<reference evidence="2 3" key="1">
    <citation type="submission" date="2019-06" db="EMBL/GenBank/DDBJ databases">
        <title>A distant relative of Phikzvirus genus phages from a therapeutic phage collection.</title>
        <authorList>
            <person name="Hejnowicz M.S."/>
            <person name="Dabrowski K."/>
            <person name="Gawor J."/>
            <person name="Weber-Dabrowska B."/>
            <person name="Gromadka R."/>
            <person name="Lobocka M.B."/>
        </authorList>
    </citation>
    <scope>NUCLEOTIDE SEQUENCE [LARGE SCALE GENOMIC DNA]</scope>
</reference>
<keyword evidence="1" id="KW-0472">Membrane</keyword>
<organism evidence="2 3">
    <name type="scientific">Pseudomonas phage vB_PaeM_PS119XW</name>
    <dbReference type="NCBI Taxonomy" id="2601632"/>
    <lineage>
        <taxon>Viruses</taxon>
        <taxon>Duplodnaviria</taxon>
        <taxon>Heunggongvirae</taxon>
        <taxon>Uroviricota</taxon>
        <taxon>Caudoviricetes</taxon>
        <taxon>Chimalliviridae</taxon>
        <taxon>Pawinskivirus</taxon>
        <taxon>Pawinskivirus PS119XW</taxon>
    </lineage>
</organism>
<dbReference type="RefSeq" id="YP_010661070.1">
    <property type="nucleotide sequence ID" value="NC_070882.1"/>
</dbReference>
<keyword evidence="3" id="KW-1185">Reference proteome</keyword>
<sequence>MDKTLIELSFLLFMTALLLAWVMIIIHRPLVVNNKRVNIEVVGYSHDGIKTTPVCSNPVVVDSLDSTFYVYLSNDMVILDQRYREDLIYQSSFYYVIETSLNEFVRVIRTRSDKPISFNFKFGEY</sequence>
<evidence type="ECO:0000313" key="3">
    <source>
        <dbReference type="Proteomes" id="UP000322144"/>
    </source>
</evidence>
<accession>A0A5C1K8C9</accession>
<evidence type="ECO:0000256" key="1">
    <source>
        <dbReference type="SAM" id="Phobius"/>
    </source>
</evidence>
<dbReference type="GeneID" id="77937080"/>
<dbReference type="EMBL" id="MN103543">
    <property type="protein sequence ID" value="QEM42059.1"/>
    <property type="molecule type" value="Genomic_DNA"/>
</dbReference>
<keyword evidence="1" id="KW-0812">Transmembrane</keyword>
<dbReference type="KEGG" id="vg:77937080"/>
<proteinExistence type="predicted"/>
<name>A0A5C1K8C9_9CAUD</name>
<evidence type="ECO:0000313" key="2">
    <source>
        <dbReference type="EMBL" id="QEM42059.1"/>
    </source>
</evidence>
<feature type="transmembrane region" description="Helical" evidence="1">
    <location>
        <begin position="6"/>
        <end position="26"/>
    </location>
</feature>
<keyword evidence="1" id="KW-1133">Transmembrane helix</keyword>
<dbReference type="Proteomes" id="UP000322144">
    <property type="component" value="Segment"/>
</dbReference>
<protein>
    <submittedName>
        <fullName evidence="2">Uncharacterized protein</fullName>
    </submittedName>
</protein>